<dbReference type="AlphaFoldDB" id="A0A1J5PKT2"/>
<feature type="transmembrane region" description="Helical" evidence="1">
    <location>
        <begin position="167"/>
        <end position="190"/>
    </location>
</feature>
<proteinExistence type="predicted"/>
<keyword evidence="1" id="KW-1133">Transmembrane helix</keyword>
<evidence type="ECO:0008006" key="3">
    <source>
        <dbReference type="Google" id="ProtNLM"/>
    </source>
</evidence>
<dbReference type="Pfam" id="PF09955">
    <property type="entry name" value="DUF2189"/>
    <property type="match status" value="1"/>
</dbReference>
<organism evidence="2">
    <name type="scientific">mine drainage metagenome</name>
    <dbReference type="NCBI Taxonomy" id="410659"/>
    <lineage>
        <taxon>unclassified sequences</taxon>
        <taxon>metagenomes</taxon>
        <taxon>ecological metagenomes</taxon>
    </lineage>
</organism>
<gene>
    <name evidence="2" type="ORF">GALL_502300</name>
</gene>
<protein>
    <recommendedName>
        <fullName evidence="3">Integral membrane protein</fullName>
    </recommendedName>
</protein>
<feature type="transmembrane region" description="Helical" evidence="1">
    <location>
        <begin position="45"/>
        <end position="65"/>
    </location>
</feature>
<feature type="transmembrane region" description="Helical" evidence="1">
    <location>
        <begin position="71"/>
        <end position="91"/>
    </location>
</feature>
<evidence type="ECO:0000313" key="2">
    <source>
        <dbReference type="EMBL" id="OIQ68180.1"/>
    </source>
</evidence>
<dbReference type="InterPro" id="IPR018692">
    <property type="entry name" value="DUF2189"/>
</dbReference>
<feature type="transmembrane region" description="Helical" evidence="1">
    <location>
        <begin position="218"/>
        <end position="247"/>
    </location>
</feature>
<accession>A0A1J5PKT2</accession>
<name>A0A1J5PKT2_9ZZZZ</name>
<comment type="caution">
    <text evidence="2">The sequence shown here is derived from an EMBL/GenBank/DDBJ whole genome shotgun (WGS) entry which is preliminary data.</text>
</comment>
<feature type="transmembrane region" description="Helical" evidence="1">
    <location>
        <begin position="112"/>
        <end position="133"/>
    </location>
</feature>
<sequence>MTPEEAQHHPLAAETRTRVSVCGLTWRDPFRWLAAGWRDFAHCPIVGLTYGAIFTALGWALAWTLARTPEYTLMLAAGLLLVGPALAMGLMEASRRCEINQKARLNFCIRCWWPHRGSVAIFAGLLLVIELLWGRTALVVFALFFDAGLPTGGGMFGLLLDPANLNFVLAYFAVALLFGGLVFAISVVSIPMMLDRPVDAITAALTSLRACMEHPVAMLFWAALIGLISLLAMLPLGLGWIVVLPIIGHASWHAYRGVVCPSLQQPTATS</sequence>
<evidence type="ECO:0000256" key="1">
    <source>
        <dbReference type="SAM" id="Phobius"/>
    </source>
</evidence>
<keyword evidence="1" id="KW-0472">Membrane</keyword>
<keyword evidence="1" id="KW-0812">Transmembrane</keyword>
<reference evidence="2" key="1">
    <citation type="submission" date="2016-10" db="EMBL/GenBank/DDBJ databases">
        <title>Sequence of Gallionella enrichment culture.</title>
        <authorList>
            <person name="Poehlein A."/>
            <person name="Muehling M."/>
            <person name="Daniel R."/>
        </authorList>
    </citation>
    <scope>NUCLEOTIDE SEQUENCE</scope>
</reference>
<dbReference type="EMBL" id="MLJW01005463">
    <property type="protein sequence ID" value="OIQ68180.1"/>
    <property type="molecule type" value="Genomic_DNA"/>
</dbReference>
<feature type="transmembrane region" description="Helical" evidence="1">
    <location>
        <begin position="139"/>
        <end position="160"/>
    </location>
</feature>